<feature type="transmembrane region" description="Helical" evidence="1">
    <location>
        <begin position="106"/>
        <end position="126"/>
    </location>
</feature>
<gene>
    <name evidence="2" type="ORF">NCCP602_07000</name>
</gene>
<feature type="transmembrane region" description="Helical" evidence="1">
    <location>
        <begin position="138"/>
        <end position="159"/>
    </location>
</feature>
<dbReference type="EMBL" id="BAAAAF010000002">
    <property type="protein sequence ID" value="GAA0034739.1"/>
    <property type="molecule type" value="Genomic_DNA"/>
</dbReference>
<keyword evidence="1" id="KW-0472">Membrane</keyword>
<name>A0ABN0SKE6_9MICO</name>
<keyword evidence="1" id="KW-1133">Transmembrane helix</keyword>
<evidence type="ECO:0000313" key="3">
    <source>
        <dbReference type="Proteomes" id="UP001498238"/>
    </source>
</evidence>
<dbReference type="Proteomes" id="UP001498238">
    <property type="component" value="Unassembled WGS sequence"/>
</dbReference>
<keyword evidence="3" id="KW-1185">Reference proteome</keyword>
<dbReference type="RefSeq" id="WP_339391712.1">
    <property type="nucleotide sequence ID" value="NZ_BAAAAF010000002.1"/>
</dbReference>
<keyword evidence="1" id="KW-0812">Transmembrane</keyword>
<evidence type="ECO:0000313" key="2">
    <source>
        <dbReference type="EMBL" id="GAA0034739.1"/>
    </source>
</evidence>
<sequence>MAKQRMTRKSATVVIAESASTWDPLDWWRLEGNAWAGTKGVALAYAQIAPPSTLHAMRPPGTPPFLRILTAVWILITFVGGIVLHLFGLALIAGPLLRGDGDVVELGWGGLCFGAAAVLIAIDLLLDSGHSDDGGGSRIVAVLYLVPALLALIAIAAAAATGMPIYGWIGGVGVACGLAMGLACWFASVRAGRRAQQTPIQRLDWAVAETPPRVRARVLAEIHAGIEILARRELISAAEAEKAKAAEAGHLALSLAPGSARNTSDR</sequence>
<organism evidence="2 3">
    <name type="scientific">Brevibacterium metallidurans</name>
    <dbReference type="NCBI Taxonomy" id="1482676"/>
    <lineage>
        <taxon>Bacteria</taxon>
        <taxon>Bacillati</taxon>
        <taxon>Actinomycetota</taxon>
        <taxon>Actinomycetes</taxon>
        <taxon>Micrococcales</taxon>
        <taxon>Brevibacteriaceae</taxon>
        <taxon>Brevibacterium</taxon>
    </lineage>
</organism>
<protein>
    <submittedName>
        <fullName evidence="2">Uncharacterized protein</fullName>
    </submittedName>
</protein>
<accession>A0ABN0SKE6</accession>
<feature type="transmembrane region" description="Helical" evidence="1">
    <location>
        <begin position="165"/>
        <end position="187"/>
    </location>
</feature>
<evidence type="ECO:0000256" key="1">
    <source>
        <dbReference type="SAM" id="Phobius"/>
    </source>
</evidence>
<comment type="caution">
    <text evidence="2">The sequence shown here is derived from an EMBL/GenBank/DDBJ whole genome shotgun (WGS) entry which is preliminary data.</text>
</comment>
<proteinExistence type="predicted"/>
<reference evidence="2 3" key="1">
    <citation type="submission" date="2024-01" db="EMBL/GenBank/DDBJ databases">
        <title>Characterization of antibiotic resistant novel bacterial strains and their environmental applications.</title>
        <authorList>
            <person name="Manzoor S."/>
            <person name="Abbas S."/>
            <person name="Arshad M."/>
            <person name="Ahmed I."/>
        </authorList>
    </citation>
    <scope>NUCLEOTIDE SEQUENCE [LARGE SCALE GENOMIC DNA]</scope>
    <source>
        <strain evidence="2 3">NCCP-602</strain>
    </source>
</reference>
<feature type="transmembrane region" description="Helical" evidence="1">
    <location>
        <begin position="65"/>
        <end position="94"/>
    </location>
</feature>